<dbReference type="EMBL" id="VJXR01000020">
    <property type="protein sequence ID" value="TRW45647.1"/>
    <property type="molecule type" value="Genomic_DNA"/>
</dbReference>
<keyword evidence="2" id="KW-1185">Reference proteome</keyword>
<dbReference type="AlphaFoldDB" id="A0A552WSE9"/>
<protein>
    <recommendedName>
        <fullName evidence="3">Antitoxin Xre/MbcA/ParS-like toxin-binding domain-containing protein</fullName>
    </recommendedName>
</protein>
<name>A0A552WSE9_9MICO</name>
<dbReference type="Proteomes" id="UP000318693">
    <property type="component" value="Unassembled WGS sequence"/>
</dbReference>
<evidence type="ECO:0008006" key="3">
    <source>
        <dbReference type="Google" id="ProtNLM"/>
    </source>
</evidence>
<evidence type="ECO:0000313" key="1">
    <source>
        <dbReference type="EMBL" id="TRW45647.1"/>
    </source>
</evidence>
<sequence length="122" mass="13272">MTQIEAWLLGEPPLHELVRQLNTALGTTLVAALSGATVSTMPERWAEPDGPVPSPVEEERLRAAHRTWTLIAEAEGDDVARAWFIGTNPVLDDTSPVMALRQGRADDVDAAARAFVRGTWSQ</sequence>
<accession>A0A552WSE9</accession>
<evidence type="ECO:0000313" key="2">
    <source>
        <dbReference type="Proteomes" id="UP000318693"/>
    </source>
</evidence>
<organism evidence="1 2">
    <name type="scientific">Georgenia yuyongxinii</name>
    <dbReference type="NCBI Taxonomy" id="2589797"/>
    <lineage>
        <taxon>Bacteria</taxon>
        <taxon>Bacillati</taxon>
        <taxon>Actinomycetota</taxon>
        <taxon>Actinomycetes</taxon>
        <taxon>Micrococcales</taxon>
        <taxon>Bogoriellaceae</taxon>
        <taxon>Georgenia</taxon>
    </lineage>
</organism>
<proteinExistence type="predicted"/>
<comment type="caution">
    <text evidence="1">The sequence shown here is derived from an EMBL/GenBank/DDBJ whole genome shotgun (WGS) entry which is preliminary data.</text>
</comment>
<reference evidence="1 2" key="1">
    <citation type="submission" date="2019-07" db="EMBL/GenBank/DDBJ databases">
        <title>Georgenia wutianyii sp. nov. and Georgenia *** sp. nov. isolated from plateau pika (Ochotona curzoniae) in the Qinghai-Tibet plateau of China.</title>
        <authorList>
            <person name="Tian Z."/>
        </authorList>
    </citation>
    <scope>NUCLEOTIDE SEQUENCE [LARGE SCALE GENOMIC DNA]</scope>
    <source>
        <strain evidence="1 2">Z446</strain>
    </source>
</reference>
<gene>
    <name evidence="1" type="ORF">FJ693_08650</name>
</gene>